<evidence type="ECO:0000256" key="3">
    <source>
        <dbReference type="ARBA" id="ARBA00007072"/>
    </source>
</evidence>
<evidence type="ECO:0000256" key="5">
    <source>
        <dbReference type="ARBA" id="ARBA00022525"/>
    </source>
</evidence>
<dbReference type="InterPro" id="IPR019028">
    <property type="entry name" value="CBM_49"/>
</dbReference>
<dbReference type="Pfam" id="PF00759">
    <property type="entry name" value="Glyco_hydro_9"/>
    <property type="match status" value="1"/>
</dbReference>
<name>A0ABD3I6S5_9MARC</name>
<dbReference type="PANTHER" id="PTHR33239">
    <property type="entry name" value="CELLULOSE-BINDING DOMAIN-CONTAINING PROTEIN-RELATED"/>
    <property type="match status" value="1"/>
</dbReference>
<keyword evidence="6" id="KW-0136">Cellulose degradation</keyword>
<gene>
    <name evidence="10" type="ORF">R1sor_017412</name>
</gene>
<dbReference type="EC" id="3.2.1.4" evidence="4"/>
<accession>A0ABD3I6S5</accession>
<dbReference type="InterPro" id="IPR008928">
    <property type="entry name" value="6-hairpin_glycosidase_sf"/>
</dbReference>
<dbReference type="InterPro" id="IPR001701">
    <property type="entry name" value="Glyco_hydro_9"/>
</dbReference>
<dbReference type="Pfam" id="PF09478">
    <property type="entry name" value="CBM49"/>
    <property type="match status" value="1"/>
</dbReference>
<evidence type="ECO:0000256" key="8">
    <source>
        <dbReference type="ARBA" id="ARBA00023326"/>
    </source>
</evidence>
<keyword evidence="11" id="KW-1185">Reference proteome</keyword>
<comment type="subcellular location">
    <subcellularLocation>
        <location evidence="2">Secreted</location>
    </subcellularLocation>
</comment>
<dbReference type="Gene3D" id="1.50.10.10">
    <property type="match status" value="1"/>
</dbReference>
<comment type="caution">
    <text evidence="10">The sequence shown here is derived from an EMBL/GenBank/DDBJ whole genome shotgun (WGS) entry which is preliminary data.</text>
</comment>
<evidence type="ECO:0000313" key="10">
    <source>
        <dbReference type="EMBL" id="KAL3699390.1"/>
    </source>
</evidence>
<evidence type="ECO:0000256" key="6">
    <source>
        <dbReference type="ARBA" id="ARBA00023001"/>
    </source>
</evidence>
<keyword evidence="7" id="KW-0119">Carbohydrate metabolism</keyword>
<evidence type="ECO:0000256" key="2">
    <source>
        <dbReference type="ARBA" id="ARBA00004613"/>
    </source>
</evidence>
<dbReference type="EMBL" id="JBJQOH010000001">
    <property type="protein sequence ID" value="KAL3699390.1"/>
    <property type="molecule type" value="Genomic_DNA"/>
</dbReference>
<protein>
    <recommendedName>
        <fullName evidence="4">cellulase</fullName>
        <ecNumber evidence="4">3.2.1.4</ecNumber>
    </recommendedName>
</protein>
<comment type="similarity">
    <text evidence="3">Belongs to the glycosyl hydrolase 9 (cellulase E) family.</text>
</comment>
<evidence type="ECO:0000259" key="9">
    <source>
        <dbReference type="SMART" id="SM01063"/>
    </source>
</evidence>
<dbReference type="Proteomes" id="UP001633002">
    <property type="component" value="Unassembled WGS sequence"/>
</dbReference>
<proteinExistence type="inferred from homology"/>
<evidence type="ECO:0000256" key="1">
    <source>
        <dbReference type="ARBA" id="ARBA00000966"/>
    </source>
</evidence>
<dbReference type="InterPro" id="IPR012341">
    <property type="entry name" value="6hp_glycosidase-like_sf"/>
</dbReference>
<organism evidence="10 11">
    <name type="scientific">Riccia sorocarpa</name>
    <dbReference type="NCBI Taxonomy" id="122646"/>
    <lineage>
        <taxon>Eukaryota</taxon>
        <taxon>Viridiplantae</taxon>
        <taxon>Streptophyta</taxon>
        <taxon>Embryophyta</taxon>
        <taxon>Marchantiophyta</taxon>
        <taxon>Marchantiopsida</taxon>
        <taxon>Marchantiidae</taxon>
        <taxon>Marchantiales</taxon>
        <taxon>Ricciaceae</taxon>
        <taxon>Riccia</taxon>
    </lineage>
</organism>
<evidence type="ECO:0000256" key="7">
    <source>
        <dbReference type="ARBA" id="ARBA00023277"/>
    </source>
</evidence>
<dbReference type="SUPFAM" id="SSF48208">
    <property type="entry name" value="Six-hairpin glycosidases"/>
    <property type="match status" value="1"/>
</dbReference>
<keyword evidence="8" id="KW-0624">Polysaccharide degradation</keyword>
<dbReference type="InterPro" id="IPR052879">
    <property type="entry name" value="Dd_Spore_Germination_Stalk"/>
</dbReference>
<dbReference type="AlphaFoldDB" id="A0ABD3I6S5"/>
<keyword evidence="5" id="KW-0964">Secreted</keyword>
<sequence>MWLLQATSDPYYQNYVVQNVVALGGLAGTGSIEFSWDSKYSGVHVLASKILMDGTTGVNTDAFKAYQTQAESAMCAGNERKSNEANQWRLIPRGETDEYDLKLDIHQELVSKWRRGKAIFFKVQCTVTNRNEHTVKKLILTSDELQGPVIGLHRLRGRKNSFTLPKKLKALQPGESFTFTYVSVKARKADISVKQVLLE</sequence>
<feature type="domain" description="Carbohydrate binding" evidence="9">
    <location>
        <begin position="103"/>
        <end position="186"/>
    </location>
</feature>
<reference evidence="10 11" key="1">
    <citation type="submission" date="2024-09" db="EMBL/GenBank/DDBJ databases">
        <title>Chromosome-scale assembly of Riccia sorocarpa.</title>
        <authorList>
            <person name="Paukszto L."/>
        </authorList>
    </citation>
    <scope>NUCLEOTIDE SEQUENCE [LARGE SCALE GENOMIC DNA]</scope>
    <source>
        <strain evidence="10">LP-2024</strain>
        <tissue evidence="10">Aerial parts of the thallus</tissue>
    </source>
</reference>
<dbReference type="SMART" id="SM01063">
    <property type="entry name" value="CBM49"/>
    <property type="match status" value="1"/>
</dbReference>
<comment type="catalytic activity">
    <reaction evidence="1">
        <text>Endohydrolysis of (1-&gt;4)-beta-D-glucosidic linkages in cellulose, lichenin and cereal beta-D-glucans.</text>
        <dbReference type="EC" id="3.2.1.4"/>
    </reaction>
</comment>
<evidence type="ECO:0000313" key="11">
    <source>
        <dbReference type="Proteomes" id="UP001633002"/>
    </source>
</evidence>
<evidence type="ECO:0000256" key="4">
    <source>
        <dbReference type="ARBA" id="ARBA00012601"/>
    </source>
</evidence>